<gene>
    <name evidence="4" type="ORF">OFUS_LOCUS20332</name>
</gene>
<evidence type="ECO:0000313" key="5">
    <source>
        <dbReference type="Proteomes" id="UP000749559"/>
    </source>
</evidence>
<dbReference type="Proteomes" id="UP000749559">
    <property type="component" value="Unassembled WGS sequence"/>
</dbReference>
<feature type="compositionally biased region" description="Acidic residues" evidence="2">
    <location>
        <begin position="258"/>
        <end position="295"/>
    </location>
</feature>
<keyword evidence="1" id="KW-0175">Coiled coil</keyword>
<reference evidence="4" key="1">
    <citation type="submission" date="2022-03" db="EMBL/GenBank/DDBJ databases">
        <authorList>
            <person name="Martin C."/>
        </authorList>
    </citation>
    <scope>NUCLEOTIDE SEQUENCE</scope>
</reference>
<accession>A0A8J1TUK3</accession>
<sequence>MKTLPVLLIAVVVLNVNCAPTTVAPSEQSTTTLHSYQGQVDSASESHTSLLLPSENDDSEIKEKVKDLIETATEFATGSHQLVHRAATKGLTYDDTMSAIDDLKSLHEDITSIIVQLSDLTEDESQDENAEDEKETTYDETVLDKIFLEALKKIELSNEDILSLIVDQGLLGTDGARLRMSTKLLNTIAREGLIEAAQDLKLALEEEIEDSAEVEEIVTSILHYANAMETTLEAIKEAFDDAALLVSREAGLLSESSSSDEDQDSNDEDEIDGDDSDEDGSDNDDSDEDDSDEDEQERRVRRDTGNYNPTYTLPGQRRPFYNPNTPRFTLQNRRFGQYNLGRGWELNRDTLSWTSRSGNARFSVSPKWSLSNPGASASFSYRFGG</sequence>
<feature type="signal peptide" evidence="3">
    <location>
        <begin position="1"/>
        <end position="18"/>
    </location>
</feature>
<evidence type="ECO:0000256" key="2">
    <source>
        <dbReference type="SAM" id="MobiDB-lite"/>
    </source>
</evidence>
<comment type="caution">
    <text evidence="4">The sequence shown here is derived from an EMBL/GenBank/DDBJ whole genome shotgun (WGS) entry which is preliminary data.</text>
</comment>
<evidence type="ECO:0000256" key="1">
    <source>
        <dbReference type="SAM" id="Coils"/>
    </source>
</evidence>
<feature type="region of interest" description="Disordered" evidence="2">
    <location>
        <begin position="252"/>
        <end position="323"/>
    </location>
</feature>
<name>A0A8J1TUK3_OWEFU</name>
<feature type="coiled-coil region" evidence="1">
    <location>
        <begin position="190"/>
        <end position="217"/>
    </location>
</feature>
<keyword evidence="3" id="KW-0732">Signal</keyword>
<keyword evidence="5" id="KW-1185">Reference proteome</keyword>
<protein>
    <submittedName>
        <fullName evidence="4">Uncharacterized protein</fullName>
    </submittedName>
</protein>
<feature type="chain" id="PRO_5043725424" evidence="3">
    <location>
        <begin position="19"/>
        <end position="385"/>
    </location>
</feature>
<dbReference type="EMBL" id="CAIIXF020000010">
    <property type="protein sequence ID" value="CAH1795854.1"/>
    <property type="molecule type" value="Genomic_DNA"/>
</dbReference>
<evidence type="ECO:0000256" key="3">
    <source>
        <dbReference type="SAM" id="SignalP"/>
    </source>
</evidence>
<dbReference type="AlphaFoldDB" id="A0A8J1TUK3"/>
<proteinExistence type="predicted"/>
<evidence type="ECO:0000313" key="4">
    <source>
        <dbReference type="EMBL" id="CAH1795854.1"/>
    </source>
</evidence>
<organism evidence="4 5">
    <name type="scientific">Owenia fusiformis</name>
    <name type="common">Polychaete worm</name>
    <dbReference type="NCBI Taxonomy" id="6347"/>
    <lineage>
        <taxon>Eukaryota</taxon>
        <taxon>Metazoa</taxon>
        <taxon>Spiralia</taxon>
        <taxon>Lophotrochozoa</taxon>
        <taxon>Annelida</taxon>
        <taxon>Polychaeta</taxon>
        <taxon>Sedentaria</taxon>
        <taxon>Canalipalpata</taxon>
        <taxon>Sabellida</taxon>
        <taxon>Oweniida</taxon>
        <taxon>Oweniidae</taxon>
        <taxon>Owenia</taxon>
    </lineage>
</organism>